<sequence>MAKLNNPQGGSYIHVDFEGDTKIDFDRRKVRKAFKTIGQAIQQDARDRVSSRRGSKPGQDPGWESGKMYKSIGYFVPNASKNRPGFMVKIMPNQRRGKEMTPFAKGEAYYPAYLFFGVRRGARKGISLKKRASGASDWRIAPRANFMIESLNDKRYWTEKVLFNALRSAVKPGKGKP</sequence>
<accession>A0A5X8MSQ1</accession>
<reference evidence="2" key="1">
    <citation type="submission" date="2019-01" db="EMBL/GenBank/DDBJ databases">
        <authorList>
            <person name="Ashton P.M."/>
            <person name="Dallman T."/>
            <person name="Nair S."/>
            <person name="De Pinna E."/>
            <person name="Peters T."/>
            <person name="Grant K."/>
        </authorList>
    </citation>
    <scope>NUCLEOTIDE SEQUENCE</scope>
    <source>
        <strain evidence="2">559803</strain>
    </source>
</reference>
<evidence type="ECO:0000313" key="2">
    <source>
        <dbReference type="EMBL" id="ECB0429286.1"/>
    </source>
</evidence>
<evidence type="ECO:0000256" key="1">
    <source>
        <dbReference type="SAM" id="MobiDB-lite"/>
    </source>
</evidence>
<proteinExistence type="predicted"/>
<comment type="caution">
    <text evidence="2">The sequence shown here is derived from an EMBL/GenBank/DDBJ whole genome shotgun (WGS) entry which is preliminary data.</text>
</comment>
<organism evidence="2">
    <name type="scientific">Salmonella enterica subsp. enterica serovar Agbeni</name>
    <dbReference type="NCBI Taxonomy" id="1967642"/>
    <lineage>
        <taxon>Bacteria</taxon>
        <taxon>Pseudomonadati</taxon>
        <taxon>Pseudomonadota</taxon>
        <taxon>Gammaproteobacteria</taxon>
        <taxon>Enterobacterales</taxon>
        <taxon>Enterobacteriaceae</taxon>
        <taxon>Salmonella</taxon>
    </lineage>
</organism>
<dbReference type="EMBL" id="AAHWHN010000029">
    <property type="protein sequence ID" value="ECB0429286.1"/>
    <property type="molecule type" value="Genomic_DNA"/>
</dbReference>
<feature type="region of interest" description="Disordered" evidence="1">
    <location>
        <begin position="39"/>
        <end position="65"/>
    </location>
</feature>
<dbReference type="AlphaFoldDB" id="A0A5X8MSQ1"/>
<evidence type="ECO:0008006" key="3">
    <source>
        <dbReference type="Google" id="ProtNLM"/>
    </source>
</evidence>
<name>A0A5X8MSQ1_SALET</name>
<gene>
    <name evidence="2" type="ORF">EUV16_21775</name>
</gene>
<protein>
    <recommendedName>
        <fullName evidence="3">HK97 gp10 family phage protein</fullName>
    </recommendedName>
</protein>